<evidence type="ECO:0000256" key="2">
    <source>
        <dbReference type="SAM" id="Phobius"/>
    </source>
</evidence>
<accession>A0A6S6ZWW2</accession>
<feature type="transmembrane region" description="Helical" evidence="2">
    <location>
        <begin position="129"/>
        <end position="148"/>
    </location>
</feature>
<dbReference type="Pfam" id="PF13413">
    <property type="entry name" value="HTH_25"/>
    <property type="match status" value="1"/>
</dbReference>
<sequence length="167" mass="17907">MTQDFASAVSETSTGAASGSGNVGSALRTLRQSKGWSLDEVSSRIKFSTKQIEALENEQWADLPTGVSLRGLIRNYARLLGADAQAIVDSLDPKARATGPVKLSPGALHSAHSIPQSSADDDRSSSTSWGWLIAIVLVLAAGVAYAFWQGWLPQHWLAFDWLPKLSK</sequence>
<keyword evidence="2" id="KW-0812">Transmembrane</keyword>
<dbReference type="RefSeq" id="WP_025135217.1">
    <property type="nucleotide sequence ID" value="NZ_CADIJO010000005.1"/>
</dbReference>
<dbReference type="CDD" id="cd00093">
    <property type="entry name" value="HTH_XRE"/>
    <property type="match status" value="1"/>
</dbReference>
<dbReference type="InterPro" id="IPR010982">
    <property type="entry name" value="Lambda_DNA-bd_dom_sf"/>
</dbReference>
<evidence type="ECO:0008006" key="5">
    <source>
        <dbReference type="Google" id="ProtNLM"/>
    </source>
</evidence>
<dbReference type="Gene3D" id="1.10.260.40">
    <property type="entry name" value="lambda repressor-like DNA-binding domains"/>
    <property type="match status" value="1"/>
</dbReference>
<name>A0A6S6ZWW2_9BURK</name>
<evidence type="ECO:0000313" key="4">
    <source>
        <dbReference type="Proteomes" id="UP000494111"/>
    </source>
</evidence>
<keyword evidence="2" id="KW-1133">Transmembrane helix</keyword>
<dbReference type="SUPFAM" id="SSF47413">
    <property type="entry name" value="lambda repressor-like DNA-binding domains"/>
    <property type="match status" value="1"/>
</dbReference>
<dbReference type="InterPro" id="IPR001387">
    <property type="entry name" value="Cro/C1-type_HTH"/>
</dbReference>
<dbReference type="PANTHER" id="PTHR34475">
    <property type="match status" value="1"/>
</dbReference>
<dbReference type="Proteomes" id="UP000494111">
    <property type="component" value="Unassembled WGS sequence"/>
</dbReference>
<dbReference type="GO" id="GO:0003677">
    <property type="term" value="F:DNA binding"/>
    <property type="evidence" value="ECO:0007669"/>
    <property type="project" value="InterPro"/>
</dbReference>
<dbReference type="EMBL" id="CADIJO010000005">
    <property type="protein sequence ID" value="CAB3690113.1"/>
    <property type="molecule type" value="Genomic_DNA"/>
</dbReference>
<feature type="region of interest" description="Disordered" evidence="1">
    <location>
        <begin position="102"/>
        <end position="122"/>
    </location>
</feature>
<evidence type="ECO:0000313" key="3">
    <source>
        <dbReference type="EMBL" id="CAB3690113.1"/>
    </source>
</evidence>
<protein>
    <recommendedName>
        <fullName evidence="5">Cytoskeleton protein RodZ</fullName>
    </recommendedName>
</protein>
<reference evidence="3 4" key="1">
    <citation type="submission" date="2020-04" db="EMBL/GenBank/DDBJ databases">
        <authorList>
            <person name="De Canck E."/>
        </authorList>
    </citation>
    <scope>NUCLEOTIDE SEQUENCE [LARGE SCALE GENOMIC DNA]</scope>
    <source>
        <strain evidence="3 4">LMG 3458</strain>
    </source>
</reference>
<gene>
    <name evidence="3" type="ORF">LMG3458_02087</name>
</gene>
<feature type="region of interest" description="Disordered" evidence="1">
    <location>
        <begin position="1"/>
        <end position="24"/>
    </location>
</feature>
<dbReference type="InterPro" id="IPR050400">
    <property type="entry name" value="Bact_Cytoskel_RodZ"/>
</dbReference>
<organism evidence="3 4">
    <name type="scientific">Achromobacter deleyi</name>
    <dbReference type="NCBI Taxonomy" id="1353891"/>
    <lineage>
        <taxon>Bacteria</taxon>
        <taxon>Pseudomonadati</taxon>
        <taxon>Pseudomonadota</taxon>
        <taxon>Betaproteobacteria</taxon>
        <taxon>Burkholderiales</taxon>
        <taxon>Alcaligenaceae</taxon>
        <taxon>Achromobacter</taxon>
    </lineage>
</organism>
<proteinExistence type="predicted"/>
<keyword evidence="2" id="KW-0472">Membrane</keyword>
<evidence type="ECO:0000256" key="1">
    <source>
        <dbReference type="SAM" id="MobiDB-lite"/>
    </source>
</evidence>
<dbReference type="PANTHER" id="PTHR34475:SF1">
    <property type="entry name" value="CYTOSKELETON PROTEIN RODZ"/>
    <property type="match status" value="1"/>
</dbReference>
<dbReference type="AlphaFoldDB" id="A0A6S6ZWW2"/>